<accession>A0ABY0II36</accession>
<dbReference type="InterPro" id="IPR001173">
    <property type="entry name" value="Glyco_trans_2-like"/>
</dbReference>
<evidence type="ECO:0000313" key="2">
    <source>
        <dbReference type="EMBL" id="RZF22215.1"/>
    </source>
</evidence>
<organism evidence="2 3">
    <name type="scientific">Halobacteriovorax vibrionivorans</name>
    <dbReference type="NCBI Taxonomy" id="2152716"/>
    <lineage>
        <taxon>Bacteria</taxon>
        <taxon>Pseudomonadati</taxon>
        <taxon>Bdellovibrionota</taxon>
        <taxon>Bacteriovoracia</taxon>
        <taxon>Bacteriovoracales</taxon>
        <taxon>Halobacteriovoraceae</taxon>
        <taxon>Halobacteriovorax</taxon>
    </lineage>
</organism>
<gene>
    <name evidence="2" type="ORF">DAY19_00165</name>
</gene>
<comment type="caution">
    <text evidence="2">The sequence shown here is derived from an EMBL/GenBank/DDBJ whole genome shotgun (WGS) entry which is preliminary data.</text>
</comment>
<keyword evidence="3" id="KW-1185">Reference proteome</keyword>
<dbReference type="Pfam" id="PF00535">
    <property type="entry name" value="Glycos_transf_2"/>
    <property type="match status" value="1"/>
</dbReference>
<sequence length="276" mass="32011">MVLVSVIIPTYNRADFLKRSITSVLNQSFNDLELIIVDDGSTDHTHDVVGSFSDKRIKYLKKENAGVSSARNLGVKNSKGDYIAFLDSDDEWHRDKLASQVSYLKNTGKVLVHTAERWLRDGKVVKQKKHHQKHGGDMFIRSLQGCVISPSSVLMKKELFEQIGGMREDFVVCEDYDFWLKVTSLYDIGFLENEFVNKYGGHEDQLSFKFFAMDYWRVKSMAWILQNRPLSEERSKALLESCHKKCQYLMKGYKKHQNFKDYEEVKSIASFVTLHK</sequence>
<proteinExistence type="predicted"/>
<dbReference type="Gene3D" id="3.90.550.10">
    <property type="entry name" value="Spore Coat Polysaccharide Biosynthesis Protein SpsA, Chain A"/>
    <property type="match status" value="1"/>
</dbReference>
<name>A0ABY0II36_9BACT</name>
<dbReference type="SUPFAM" id="SSF53448">
    <property type="entry name" value="Nucleotide-diphospho-sugar transferases"/>
    <property type="match status" value="1"/>
</dbReference>
<evidence type="ECO:0000259" key="1">
    <source>
        <dbReference type="Pfam" id="PF00535"/>
    </source>
</evidence>
<dbReference type="PANTHER" id="PTHR22916:SF3">
    <property type="entry name" value="UDP-GLCNAC:BETAGAL BETA-1,3-N-ACETYLGLUCOSAMINYLTRANSFERASE-LIKE PROTEIN 1"/>
    <property type="match status" value="1"/>
</dbReference>
<dbReference type="PANTHER" id="PTHR22916">
    <property type="entry name" value="GLYCOSYLTRANSFERASE"/>
    <property type="match status" value="1"/>
</dbReference>
<protein>
    <submittedName>
        <fullName evidence="2">Glycosyltransferase</fullName>
    </submittedName>
</protein>
<reference evidence="3" key="1">
    <citation type="journal article" date="2019" name="Int. J. Syst. Evol. Microbiol.">
        <title>Halobacteriovorax valvorus sp. nov., a novel prokaryotic predator isolated from coastal seawater of China.</title>
        <authorList>
            <person name="Chen M.-X."/>
        </authorList>
    </citation>
    <scope>NUCLEOTIDE SEQUENCE [LARGE SCALE GENOMIC DNA]</scope>
    <source>
        <strain evidence="3">BL9</strain>
    </source>
</reference>
<dbReference type="Proteomes" id="UP000443582">
    <property type="component" value="Unassembled WGS sequence"/>
</dbReference>
<dbReference type="EMBL" id="QDKL01000001">
    <property type="protein sequence ID" value="RZF22215.1"/>
    <property type="molecule type" value="Genomic_DNA"/>
</dbReference>
<dbReference type="InterPro" id="IPR029044">
    <property type="entry name" value="Nucleotide-diphossugar_trans"/>
</dbReference>
<feature type="domain" description="Glycosyltransferase 2-like" evidence="1">
    <location>
        <begin position="5"/>
        <end position="163"/>
    </location>
</feature>
<evidence type="ECO:0000313" key="3">
    <source>
        <dbReference type="Proteomes" id="UP000443582"/>
    </source>
</evidence>